<dbReference type="GO" id="GO:0042781">
    <property type="term" value="F:3'-tRNA processing endoribonuclease activity"/>
    <property type="evidence" value="ECO:0007669"/>
    <property type="project" value="UniProtKB-UniRule"/>
</dbReference>
<evidence type="ECO:0000256" key="1">
    <source>
        <dbReference type="ARBA" id="ARBA00011738"/>
    </source>
</evidence>
<evidence type="ECO:0000313" key="16">
    <source>
        <dbReference type="Proteomes" id="UP000558113"/>
    </source>
</evidence>
<keyword evidence="3 13" id="KW-0819">tRNA processing</keyword>
<accession>A0A7X4YKH9</accession>
<evidence type="ECO:0000259" key="14">
    <source>
        <dbReference type="Pfam" id="PF12706"/>
    </source>
</evidence>
<dbReference type="NCBIfam" id="NF000801">
    <property type="entry name" value="PRK00055.1-3"/>
    <property type="match status" value="1"/>
</dbReference>
<keyword evidence="5 13" id="KW-0479">Metal-binding</keyword>
<feature type="domain" description="Metallo-beta-lactamase" evidence="14">
    <location>
        <begin position="201"/>
        <end position="270"/>
    </location>
</feature>
<dbReference type="HAMAP" id="MF_01818">
    <property type="entry name" value="RNase_Z_BN"/>
    <property type="match status" value="1"/>
</dbReference>
<comment type="caution">
    <text evidence="15">The sequence shown here is derived from an EMBL/GenBank/DDBJ whole genome shotgun (WGS) entry which is preliminary data.</text>
</comment>
<feature type="active site" description="Proton acceptor" evidence="13">
    <location>
        <position position="67"/>
    </location>
</feature>
<feature type="binding site" evidence="13">
    <location>
        <position position="211"/>
    </location>
    <ligand>
        <name>Zn(2+)</name>
        <dbReference type="ChEBI" id="CHEBI:29105"/>
        <label>1</label>
        <note>catalytic</note>
    </ligand>
</feature>
<comment type="catalytic activity">
    <reaction evidence="9">
        <text>3',5'-cyclic CMP + H2O = CMP + H(+)</text>
        <dbReference type="Rhea" id="RHEA:72675"/>
        <dbReference type="ChEBI" id="CHEBI:15377"/>
        <dbReference type="ChEBI" id="CHEBI:15378"/>
        <dbReference type="ChEBI" id="CHEBI:58003"/>
        <dbReference type="ChEBI" id="CHEBI:60377"/>
    </reaction>
    <physiologicalReaction direction="left-to-right" evidence="9">
        <dbReference type="Rhea" id="RHEA:72676"/>
    </physiologicalReaction>
</comment>
<evidence type="ECO:0000256" key="3">
    <source>
        <dbReference type="ARBA" id="ARBA00022694"/>
    </source>
</evidence>
<dbReference type="Pfam" id="PF12706">
    <property type="entry name" value="Lactamase_B_2"/>
    <property type="match status" value="1"/>
</dbReference>
<sequence length="313" mass="34233">MHLTFLGTSAGRPTRTRNVTSIALSLPEPQCAFWLFDAGEGTQHRMLGTKLKLNKLERIFITHMHGDHINGLPGLLSSRSYFEGAGPLAIYGPTGLSSYLNGIFELTGVHLNYELNVIEISAGEVVADDRYIVEAAELQHRMPCFGYRITERPQFGQLNLRRLAELNVPPGPWYGRLKRGEDVALQDGRTIRASDVVGDMQPGRVVTILGDTRPCGNAVLLAKQADLLVHEATFAGGLEEKAASYGHSTFAQAAETARDAGAKRMIVTHFSSRYDDEQVAELANGVKEIFAGIEPAVEMIDFHVSKPSRTSEG</sequence>
<evidence type="ECO:0000313" key="15">
    <source>
        <dbReference type="EMBL" id="NBC68078.1"/>
    </source>
</evidence>
<evidence type="ECO:0000256" key="12">
    <source>
        <dbReference type="ARBA" id="ARBA00057812"/>
    </source>
</evidence>
<feature type="binding site" evidence="13">
    <location>
        <position position="65"/>
    </location>
    <ligand>
        <name>Zn(2+)</name>
        <dbReference type="ChEBI" id="CHEBI:29105"/>
        <label>1</label>
        <note>catalytic</note>
    </ligand>
</feature>
<dbReference type="AlphaFoldDB" id="A0A7X4YKH9"/>
<dbReference type="EMBL" id="JAAAMU010000002">
    <property type="protein sequence ID" value="NBC68078.1"/>
    <property type="molecule type" value="Genomic_DNA"/>
</dbReference>
<reference evidence="15 16" key="1">
    <citation type="submission" date="2020-01" db="EMBL/GenBank/DDBJ databases">
        <title>Paenibacillus soybeanensis sp. nov. isolated from the nodules of soybean (Glycine max(L.) Merr).</title>
        <authorList>
            <person name="Wang H."/>
        </authorList>
    </citation>
    <scope>NUCLEOTIDE SEQUENCE [LARGE SCALE GENOMIC DNA]</scope>
    <source>
        <strain evidence="15 16">DSM 23054</strain>
    </source>
</reference>
<dbReference type="InterPro" id="IPR001279">
    <property type="entry name" value="Metallo-B-lactamas"/>
</dbReference>
<keyword evidence="8 13" id="KW-0862">Zinc</keyword>
<dbReference type="Proteomes" id="UP000558113">
    <property type="component" value="Unassembled WGS sequence"/>
</dbReference>
<comment type="catalytic activity">
    <reaction evidence="11">
        <text>3',5'-cyclic UMP + H2O = UMP + H(+)</text>
        <dbReference type="Rhea" id="RHEA:70575"/>
        <dbReference type="ChEBI" id="CHEBI:15377"/>
        <dbReference type="ChEBI" id="CHEBI:15378"/>
        <dbReference type="ChEBI" id="CHEBI:57865"/>
        <dbReference type="ChEBI" id="CHEBI:184387"/>
    </reaction>
    <physiologicalReaction direction="left-to-right" evidence="11">
        <dbReference type="Rhea" id="RHEA:70576"/>
    </physiologicalReaction>
</comment>
<keyword evidence="16" id="KW-1185">Reference proteome</keyword>
<comment type="cofactor">
    <cofactor evidence="13">
        <name>Zn(2+)</name>
        <dbReference type="ChEBI" id="CHEBI:29105"/>
    </cofactor>
    <text evidence="13">Binds 2 Zn(2+) ions.</text>
</comment>
<feature type="binding site" evidence="13">
    <location>
        <position position="63"/>
    </location>
    <ligand>
        <name>Zn(2+)</name>
        <dbReference type="ChEBI" id="CHEBI:29105"/>
        <label>1</label>
        <note>catalytic</note>
    </ligand>
</feature>
<comment type="function">
    <text evidence="10">Counteracts the endogenous Pycsar antiviral defense system. Phosphodiesterase that enables metal-dependent hydrolysis of host cyclic nucleotide Pycsar defense signals such as cCMP and cUMP.</text>
</comment>
<feature type="binding site" evidence="13">
    <location>
        <position position="211"/>
    </location>
    <ligand>
        <name>Zn(2+)</name>
        <dbReference type="ChEBI" id="CHEBI:29105"/>
        <label>2</label>
        <note>catalytic</note>
    </ligand>
</feature>
<dbReference type="EC" id="3.1.26.11" evidence="2 13"/>
<evidence type="ECO:0000256" key="11">
    <source>
        <dbReference type="ARBA" id="ARBA00048505"/>
    </source>
</evidence>
<keyword evidence="4 13" id="KW-0540">Nuclease</keyword>
<dbReference type="Gene3D" id="3.60.15.10">
    <property type="entry name" value="Ribonuclease Z/Hydroxyacylglutathione hydrolase-like"/>
    <property type="match status" value="1"/>
</dbReference>
<evidence type="ECO:0000256" key="10">
    <source>
        <dbReference type="ARBA" id="ARBA00034301"/>
    </source>
</evidence>
<dbReference type="CDD" id="cd07717">
    <property type="entry name" value="RNaseZ_ZiPD-like_MBL-fold"/>
    <property type="match status" value="1"/>
</dbReference>
<feature type="binding site" evidence="13">
    <location>
        <position position="269"/>
    </location>
    <ligand>
        <name>Zn(2+)</name>
        <dbReference type="ChEBI" id="CHEBI:29105"/>
        <label>2</label>
        <note>catalytic</note>
    </ligand>
</feature>
<organism evidence="15 16">
    <name type="scientific">Paenibacillus sacheonensis</name>
    <dbReference type="NCBI Taxonomy" id="742054"/>
    <lineage>
        <taxon>Bacteria</taxon>
        <taxon>Bacillati</taxon>
        <taxon>Bacillota</taxon>
        <taxon>Bacilli</taxon>
        <taxon>Bacillales</taxon>
        <taxon>Paenibacillaceae</taxon>
        <taxon>Paenibacillus</taxon>
    </lineage>
</organism>
<dbReference type="GO" id="GO:0042802">
    <property type="term" value="F:identical protein binding"/>
    <property type="evidence" value="ECO:0007669"/>
    <property type="project" value="UniProtKB-ARBA"/>
</dbReference>
<comment type="subunit">
    <text evidence="1 13">Homodimer.</text>
</comment>
<dbReference type="OrthoDB" id="9800940at2"/>
<evidence type="ECO:0000256" key="8">
    <source>
        <dbReference type="ARBA" id="ARBA00022833"/>
    </source>
</evidence>
<feature type="binding site" evidence="13">
    <location>
        <position position="67"/>
    </location>
    <ligand>
        <name>Zn(2+)</name>
        <dbReference type="ChEBI" id="CHEBI:29105"/>
        <label>2</label>
        <note>catalytic</note>
    </ligand>
</feature>
<proteinExistence type="inferred from homology"/>
<dbReference type="FunFam" id="3.60.15.10:FF:000002">
    <property type="entry name" value="Ribonuclease Z"/>
    <property type="match status" value="1"/>
</dbReference>
<comment type="similarity">
    <text evidence="13">Belongs to the RNase Z family.</text>
</comment>
<dbReference type="PANTHER" id="PTHR46018:SF2">
    <property type="entry name" value="ZINC PHOSPHODIESTERASE ELAC PROTEIN 1"/>
    <property type="match status" value="1"/>
</dbReference>
<evidence type="ECO:0000256" key="13">
    <source>
        <dbReference type="HAMAP-Rule" id="MF_01818"/>
    </source>
</evidence>
<keyword evidence="7 13" id="KW-0378">Hydrolase</keyword>
<evidence type="ECO:0000256" key="6">
    <source>
        <dbReference type="ARBA" id="ARBA00022759"/>
    </source>
</evidence>
<feature type="binding site" evidence="13">
    <location>
        <position position="140"/>
    </location>
    <ligand>
        <name>Zn(2+)</name>
        <dbReference type="ChEBI" id="CHEBI:29105"/>
        <label>1</label>
        <note>catalytic</note>
    </ligand>
</feature>
<feature type="binding site" evidence="13">
    <location>
        <position position="68"/>
    </location>
    <ligand>
        <name>Zn(2+)</name>
        <dbReference type="ChEBI" id="CHEBI:29105"/>
        <label>2</label>
        <note>catalytic</note>
    </ligand>
</feature>
<evidence type="ECO:0000256" key="4">
    <source>
        <dbReference type="ARBA" id="ARBA00022722"/>
    </source>
</evidence>
<dbReference type="GO" id="GO:0008270">
    <property type="term" value="F:zinc ion binding"/>
    <property type="evidence" value="ECO:0007669"/>
    <property type="project" value="UniProtKB-UniRule"/>
</dbReference>
<protein>
    <recommendedName>
        <fullName evidence="2 13">Ribonuclease Z</fullName>
        <shortName evidence="13">RNase Z</shortName>
        <ecNumber evidence="2 13">3.1.26.11</ecNumber>
    </recommendedName>
    <alternativeName>
        <fullName evidence="13">tRNA 3 endonuclease</fullName>
    </alternativeName>
    <alternativeName>
        <fullName evidence="13">tRNase Z</fullName>
    </alternativeName>
</protein>
<evidence type="ECO:0000256" key="7">
    <source>
        <dbReference type="ARBA" id="ARBA00022801"/>
    </source>
</evidence>
<comment type="function">
    <text evidence="12 13">Zinc phosphodiesterase, which displays some tRNA 3'-processing endonuclease activity. Probably involved in tRNA maturation, by removing a 3'-trailer from precursor tRNA.</text>
</comment>
<keyword evidence="6 13" id="KW-0255">Endonuclease</keyword>
<evidence type="ECO:0000256" key="2">
    <source>
        <dbReference type="ARBA" id="ARBA00012477"/>
    </source>
</evidence>
<dbReference type="NCBIfam" id="TIGR02651">
    <property type="entry name" value="RNase_Z"/>
    <property type="match status" value="1"/>
</dbReference>
<dbReference type="PANTHER" id="PTHR46018">
    <property type="entry name" value="ZINC PHOSPHODIESTERASE ELAC PROTEIN 1"/>
    <property type="match status" value="1"/>
</dbReference>
<dbReference type="SUPFAM" id="SSF56281">
    <property type="entry name" value="Metallo-hydrolase/oxidoreductase"/>
    <property type="match status" value="1"/>
</dbReference>
<gene>
    <name evidence="13 15" type="primary">rnz</name>
    <name evidence="15" type="ORF">GT003_03600</name>
</gene>
<evidence type="ECO:0000256" key="9">
    <source>
        <dbReference type="ARBA" id="ARBA00034221"/>
    </source>
</evidence>
<evidence type="ECO:0000256" key="5">
    <source>
        <dbReference type="ARBA" id="ARBA00022723"/>
    </source>
</evidence>
<dbReference type="InterPro" id="IPR036866">
    <property type="entry name" value="RibonucZ/Hydroxyglut_hydro"/>
</dbReference>
<dbReference type="RefSeq" id="WP_161694523.1">
    <property type="nucleotide sequence ID" value="NZ_JAAAMU010000002.1"/>
</dbReference>
<comment type="catalytic activity">
    <reaction evidence="13">
        <text>Endonucleolytic cleavage of RNA, removing extra 3' nucleotides from tRNA precursor, generating 3' termini of tRNAs. A 3'-hydroxy group is left at the tRNA terminus and a 5'-phosphoryl group is left at the trailer molecule.</text>
        <dbReference type="EC" id="3.1.26.11"/>
    </reaction>
</comment>
<name>A0A7X4YKH9_9BACL</name>
<dbReference type="Pfam" id="PF23023">
    <property type="entry name" value="Anti-Pycsar_Apyc1"/>
    <property type="match status" value="1"/>
</dbReference>
<dbReference type="InterPro" id="IPR013471">
    <property type="entry name" value="RNase_Z/BN"/>
</dbReference>